<evidence type="ECO:0000313" key="17">
    <source>
        <dbReference type="Proteomes" id="UP000663570"/>
    </source>
</evidence>
<keyword evidence="1 12" id="KW-0240">DNA-directed RNA polymerase</keyword>
<evidence type="ECO:0000256" key="3">
    <source>
        <dbReference type="ARBA" id="ARBA00022679"/>
    </source>
</evidence>
<reference evidence="16 17" key="1">
    <citation type="submission" date="2021-02" db="EMBL/GenBank/DDBJ databases">
        <title>Niveibacterium changnyeongensis HC41.</title>
        <authorList>
            <person name="Kang M."/>
        </authorList>
    </citation>
    <scope>NUCLEOTIDE SEQUENCE [LARGE SCALE GENOMIC DNA]</scope>
    <source>
        <strain evidence="16 17">HC41</strain>
    </source>
</reference>
<dbReference type="Gene3D" id="1.20.50.20">
    <property type="entry name" value="DnaG, RNA polymerase domain, helical bundle"/>
    <property type="match status" value="1"/>
</dbReference>
<dbReference type="EC" id="2.7.7.101" evidence="12"/>
<dbReference type="SUPFAM" id="SSF56731">
    <property type="entry name" value="DNA primase core"/>
    <property type="match status" value="1"/>
</dbReference>
<comment type="similarity">
    <text evidence="12 13">Belongs to the DnaG primase family.</text>
</comment>
<dbReference type="InterPro" id="IPR002694">
    <property type="entry name" value="Znf_CHC2"/>
</dbReference>
<organism evidence="16 17">
    <name type="scientific">Niveibacterium microcysteis</name>
    <dbReference type="NCBI Taxonomy" id="2811415"/>
    <lineage>
        <taxon>Bacteria</taxon>
        <taxon>Pseudomonadati</taxon>
        <taxon>Pseudomonadota</taxon>
        <taxon>Betaproteobacteria</taxon>
        <taxon>Rhodocyclales</taxon>
        <taxon>Rhodocyclaceae</taxon>
        <taxon>Niveibacterium</taxon>
    </lineage>
</organism>
<dbReference type="Proteomes" id="UP000663570">
    <property type="component" value="Chromosome"/>
</dbReference>
<evidence type="ECO:0000256" key="8">
    <source>
        <dbReference type="ARBA" id="ARBA00022833"/>
    </source>
</evidence>
<dbReference type="InterPro" id="IPR037068">
    <property type="entry name" value="DNA_primase_core_N_sf"/>
</dbReference>
<dbReference type="RefSeq" id="WP_206253968.1">
    <property type="nucleotide sequence ID" value="NZ_CP071060.1"/>
</dbReference>
<dbReference type="CDD" id="cd03364">
    <property type="entry name" value="TOPRIM_DnaG_primases"/>
    <property type="match status" value="1"/>
</dbReference>
<dbReference type="PANTHER" id="PTHR30313:SF2">
    <property type="entry name" value="DNA PRIMASE"/>
    <property type="match status" value="1"/>
</dbReference>
<dbReference type="SUPFAM" id="SSF57783">
    <property type="entry name" value="Zinc beta-ribbon"/>
    <property type="match status" value="1"/>
</dbReference>
<evidence type="ECO:0000313" key="16">
    <source>
        <dbReference type="EMBL" id="QSI76227.1"/>
    </source>
</evidence>
<comment type="cofactor">
    <cofactor evidence="12 13">
        <name>Zn(2+)</name>
        <dbReference type="ChEBI" id="CHEBI:29105"/>
    </cofactor>
    <text evidence="12 13">Binds 1 zinc ion per monomer.</text>
</comment>
<evidence type="ECO:0000256" key="2">
    <source>
        <dbReference type="ARBA" id="ARBA00022515"/>
    </source>
</evidence>
<dbReference type="SMART" id="SM00493">
    <property type="entry name" value="TOPRIM"/>
    <property type="match status" value="1"/>
</dbReference>
<keyword evidence="4 12" id="KW-0548">Nucleotidyltransferase</keyword>
<keyword evidence="7 12" id="KW-0863">Zinc-finger</keyword>
<dbReference type="InterPro" id="IPR006295">
    <property type="entry name" value="DNA_primase_DnaG"/>
</dbReference>
<gene>
    <name evidence="12" type="primary">dnaG</name>
    <name evidence="16" type="ORF">JY500_17380</name>
</gene>
<comment type="subunit">
    <text evidence="12">Monomer. Interacts with DnaB.</text>
</comment>
<sequence>MIPQAFIQDLIARIDIVDLIQRYVPLKKAGANYSACCPFHNEKSPSFTVSPSKQFYHCFGCGAHGTAIGFLMEHSGLGFVDAVKELAQQLGLEVPEEGPAFSGPGREQQRSLIDVMSTAARFYREQLKSSPRAVDYLKRRGLTGEIAARFGIGYAPDGWQSLDKAFPKYDDGGLAEAGLVIDNEAGRRYDRFRDRIMFPIQDARGNVIAFGGRILDAGEPKYLNSPETPLFEKGRELYGLPQARVGIRETGTVIVVEGYMDVVALAQYGVNNAVATLGTATTPTHVQKLLRQADRLVFCFDGDKAGRKAARRGLEASLPHLADDKTVCFLFLPAEHDPDSFVRERGAEAFQLAARDATPLGRFLLDTLAEGCDLQTAEGRAHLVHNAKEFVPKIAAQVLRLQIVRDLAAVAQLSPEETSSALGLAPPPRPPRPAFEPFQKGDWQKGRFGKKGLPPPEPRVGVVPLEQQLLRVLLARPRLGDKVPVALVGHLPETAERAAVMAIIDAGEDGTLLDAPLGAWIEHFRDSTHEAAITRAMQSIEEGYIDETKLEETLRGLLDRLELQAVETELKNLQIQVTSGRADNSSAARLGSLLAKKQKLKSGQTV</sequence>
<dbReference type="InterPro" id="IPR036977">
    <property type="entry name" value="DNA_primase_Znf_CHC2"/>
</dbReference>
<evidence type="ECO:0000256" key="9">
    <source>
        <dbReference type="ARBA" id="ARBA00022842"/>
    </source>
</evidence>
<feature type="zinc finger region" description="CHC2-type" evidence="12">
    <location>
        <begin position="37"/>
        <end position="61"/>
    </location>
</feature>
<evidence type="ECO:0000256" key="4">
    <source>
        <dbReference type="ARBA" id="ARBA00022695"/>
    </source>
</evidence>
<dbReference type="Pfam" id="PF08278">
    <property type="entry name" value="DnaG_DnaB_bind"/>
    <property type="match status" value="1"/>
</dbReference>
<comment type="catalytic activity">
    <reaction evidence="12">
        <text>ssDNA + n NTP = ssDNA/pppN(pN)n-1 hybrid + (n-1) diphosphate.</text>
        <dbReference type="EC" id="2.7.7.101"/>
    </reaction>
</comment>
<dbReference type="Gene3D" id="3.90.980.10">
    <property type="entry name" value="DNA primase, catalytic core, N-terminal domain"/>
    <property type="match status" value="1"/>
</dbReference>
<feature type="region of interest" description="Disordered" evidence="14">
    <location>
        <begin position="418"/>
        <end position="441"/>
    </location>
</feature>
<dbReference type="SMART" id="SM00400">
    <property type="entry name" value="ZnF_CHCC"/>
    <property type="match status" value="1"/>
</dbReference>
<dbReference type="PANTHER" id="PTHR30313">
    <property type="entry name" value="DNA PRIMASE"/>
    <property type="match status" value="1"/>
</dbReference>
<dbReference type="Pfam" id="PF13662">
    <property type="entry name" value="Toprim_4"/>
    <property type="match status" value="1"/>
</dbReference>
<keyword evidence="17" id="KW-1185">Reference proteome</keyword>
<proteinExistence type="inferred from homology"/>
<dbReference type="InterPro" id="IPR019475">
    <property type="entry name" value="DNA_primase_DnaB-bd"/>
</dbReference>
<accession>A0ABX7M382</accession>
<evidence type="ECO:0000256" key="12">
    <source>
        <dbReference type="HAMAP-Rule" id="MF_00974"/>
    </source>
</evidence>
<dbReference type="Pfam" id="PF08275">
    <property type="entry name" value="DNAG_N"/>
    <property type="match status" value="1"/>
</dbReference>
<keyword evidence="11 12" id="KW-0804">Transcription</keyword>
<keyword evidence="9" id="KW-0460">Magnesium</keyword>
<evidence type="ECO:0000256" key="6">
    <source>
        <dbReference type="ARBA" id="ARBA00022723"/>
    </source>
</evidence>
<feature type="compositionally biased region" description="Pro residues" evidence="14">
    <location>
        <begin position="425"/>
        <end position="434"/>
    </location>
</feature>
<dbReference type="PROSITE" id="PS50880">
    <property type="entry name" value="TOPRIM"/>
    <property type="match status" value="1"/>
</dbReference>
<dbReference type="HAMAP" id="MF_00974">
    <property type="entry name" value="DNA_primase_DnaG"/>
    <property type="match status" value="1"/>
</dbReference>
<name>A0ABX7M382_9RHOO</name>
<dbReference type="PIRSF" id="PIRSF002811">
    <property type="entry name" value="DnaG"/>
    <property type="match status" value="1"/>
</dbReference>
<dbReference type="InterPro" id="IPR013173">
    <property type="entry name" value="DNA_primase_DnaG_DnaB-bd_dom"/>
</dbReference>
<comment type="function">
    <text evidence="12 13">RNA polymerase that catalyzes the synthesis of short RNA molecules used as primers for DNA polymerase during DNA replication.</text>
</comment>
<evidence type="ECO:0000256" key="14">
    <source>
        <dbReference type="SAM" id="MobiDB-lite"/>
    </source>
</evidence>
<dbReference type="SUPFAM" id="SSF117023">
    <property type="entry name" value="DNA primase DnaG, C-terminal domain"/>
    <property type="match status" value="1"/>
</dbReference>
<dbReference type="InterPro" id="IPR050219">
    <property type="entry name" value="DnaG_primase"/>
</dbReference>
<evidence type="ECO:0000256" key="5">
    <source>
        <dbReference type="ARBA" id="ARBA00022705"/>
    </source>
</evidence>
<dbReference type="InterPro" id="IPR006171">
    <property type="entry name" value="TOPRIM_dom"/>
</dbReference>
<evidence type="ECO:0000256" key="13">
    <source>
        <dbReference type="PIRNR" id="PIRNR002811"/>
    </source>
</evidence>
<dbReference type="EMBL" id="CP071060">
    <property type="protein sequence ID" value="QSI76227.1"/>
    <property type="molecule type" value="Genomic_DNA"/>
</dbReference>
<dbReference type="Gene3D" id="1.10.860.10">
    <property type="entry name" value="DNAb Helicase, Chain A"/>
    <property type="match status" value="1"/>
</dbReference>
<dbReference type="InterPro" id="IPR016136">
    <property type="entry name" value="DNA_helicase_N/primase_C"/>
</dbReference>
<keyword evidence="6 12" id="KW-0479">Metal-binding</keyword>
<dbReference type="Pfam" id="PF01807">
    <property type="entry name" value="Zn_ribbon_DnaG"/>
    <property type="match status" value="1"/>
</dbReference>
<dbReference type="InterPro" id="IPR013264">
    <property type="entry name" value="DNAG_N"/>
</dbReference>
<comment type="domain">
    <text evidence="12">Contains an N-terminal zinc-binding domain, a central core domain that contains the primase activity, and a C-terminal DnaB-binding domain.</text>
</comment>
<evidence type="ECO:0000256" key="7">
    <source>
        <dbReference type="ARBA" id="ARBA00022771"/>
    </source>
</evidence>
<protein>
    <recommendedName>
        <fullName evidence="12 13">DNA primase</fullName>
        <ecNumber evidence="12">2.7.7.101</ecNumber>
    </recommendedName>
</protein>
<dbReference type="NCBIfam" id="TIGR01391">
    <property type="entry name" value="dnaG"/>
    <property type="match status" value="1"/>
</dbReference>
<feature type="domain" description="Toprim" evidence="15">
    <location>
        <begin position="251"/>
        <end position="333"/>
    </location>
</feature>
<keyword evidence="5 12" id="KW-0235">DNA replication</keyword>
<dbReference type="InterPro" id="IPR034151">
    <property type="entry name" value="TOPRIM_DnaG_bac"/>
</dbReference>
<evidence type="ECO:0000259" key="15">
    <source>
        <dbReference type="PROSITE" id="PS50880"/>
    </source>
</evidence>
<keyword evidence="8 12" id="KW-0862">Zinc</keyword>
<evidence type="ECO:0000256" key="1">
    <source>
        <dbReference type="ARBA" id="ARBA00022478"/>
    </source>
</evidence>
<keyword evidence="10 12" id="KW-0238">DNA-binding</keyword>
<dbReference type="Gene3D" id="3.40.1360.10">
    <property type="match status" value="1"/>
</dbReference>
<dbReference type="InterPro" id="IPR030846">
    <property type="entry name" value="DnaG_bac"/>
</dbReference>
<keyword evidence="2 12" id="KW-0639">Primosome</keyword>
<dbReference type="Gene3D" id="3.90.580.10">
    <property type="entry name" value="Zinc finger, CHC2-type domain"/>
    <property type="match status" value="1"/>
</dbReference>
<keyword evidence="3 12" id="KW-0808">Transferase</keyword>
<dbReference type="Pfam" id="PF10410">
    <property type="entry name" value="DnaB_bind"/>
    <property type="match status" value="1"/>
</dbReference>
<evidence type="ECO:0000256" key="10">
    <source>
        <dbReference type="ARBA" id="ARBA00023125"/>
    </source>
</evidence>
<evidence type="ECO:0000256" key="11">
    <source>
        <dbReference type="ARBA" id="ARBA00023163"/>
    </source>
</evidence>